<keyword evidence="3" id="KW-1185">Reference proteome</keyword>
<dbReference type="Proteomes" id="UP001146067">
    <property type="component" value="Unassembled WGS sequence"/>
</dbReference>
<gene>
    <name evidence="2" type="ORF">O1R50_11295</name>
</gene>
<comment type="caution">
    <text evidence="2">The sequence shown here is derived from an EMBL/GenBank/DDBJ whole genome shotgun (WGS) entry which is preliminary data.</text>
</comment>
<protein>
    <submittedName>
        <fullName evidence="2">Uncharacterized protein</fullName>
    </submittedName>
</protein>
<name>A0A9X3PKF5_9ACTN</name>
<dbReference type="EMBL" id="JAPZVP010000007">
    <property type="protein sequence ID" value="MDA1360215.1"/>
    <property type="molecule type" value="Genomic_DNA"/>
</dbReference>
<accession>A0A9X3PKF5</accession>
<organism evidence="2 3">
    <name type="scientific">Glycomyces luteolus</name>
    <dbReference type="NCBI Taxonomy" id="2670330"/>
    <lineage>
        <taxon>Bacteria</taxon>
        <taxon>Bacillati</taxon>
        <taxon>Actinomycetota</taxon>
        <taxon>Actinomycetes</taxon>
        <taxon>Glycomycetales</taxon>
        <taxon>Glycomycetaceae</taxon>
        <taxon>Glycomyces</taxon>
    </lineage>
</organism>
<evidence type="ECO:0000313" key="2">
    <source>
        <dbReference type="EMBL" id="MDA1360215.1"/>
    </source>
</evidence>
<evidence type="ECO:0000313" key="3">
    <source>
        <dbReference type="Proteomes" id="UP001146067"/>
    </source>
</evidence>
<sequence>MPRLLPLDALDGPPVRARWTAVLAVTLAMTASVTDWSAAWDTARGLVPARTERHEWHADDLAAAPAADPDAGYREGIVHPEIARTAQLRADDLILDLIWDAPITIATIRVETYTDAFGTGHRLALGMETTTAAGTGCLNAALRTSGTNAGDATKLQYCTRTDLHEPPGEPTGEWRPFHFFLTQTANLDAAAYYDPLIDDAPDPTLVDYFGFGFETGDAYDTGLWPNWRSPQWYRDPECASDPGIYLSLDDLHLTDRYADPTMHGTGAELTHLGSPAYPVEDRLVLPACTPVGNGYFDDATALEPYLDITLVPLSSWTEFNASTTEPRPLRTAVAIDVRSCDTEPRTCSSDPTVPDDPNHPGNSGTAGDWLSEILHPEP</sequence>
<proteinExistence type="predicted"/>
<dbReference type="RefSeq" id="WP_270110127.1">
    <property type="nucleotide sequence ID" value="NZ_JAPZVP010000007.1"/>
</dbReference>
<reference evidence="2" key="1">
    <citation type="submission" date="2022-12" db="EMBL/GenBank/DDBJ databases">
        <title>Gycomyces niveus sp.nov.,a novel actinomycete isolated from soil in Shouguan.</title>
        <authorList>
            <person name="Yang X."/>
        </authorList>
    </citation>
    <scope>NUCLEOTIDE SEQUENCE</scope>
    <source>
        <strain evidence="2">NEAU-A15</strain>
    </source>
</reference>
<feature type="region of interest" description="Disordered" evidence="1">
    <location>
        <begin position="341"/>
        <end position="378"/>
    </location>
</feature>
<evidence type="ECO:0000256" key="1">
    <source>
        <dbReference type="SAM" id="MobiDB-lite"/>
    </source>
</evidence>
<dbReference type="AlphaFoldDB" id="A0A9X3PKF5"/>